<reference evidence="1 2" key="1">
    <citation type="journal article" date="2012" name="BMC Genomics">
        <title>Tools to kill: Genome of one of the most destructive plant pathogenic fungi Macrophomina phaseolina.</title>
        <authorList>
            <person name="Islam M.S."/>
            <person name="Haque M.S."/>
            <person name="Islam M.M."/>
            <person name="Emdad E.M."/>
            <person name="Halim A."/>
            <person name="Hossen Q.M.M."/>
            <person name="Hossain M.Z."/>
            <person name="Ahmed B."/>
            <person name="Rahim S."/>
            <person name="Rahman M.S."/>
            <person name="Alam M.M."/>
            <person name="Hou S."/>
            <person name="Wan X."/>
            <person name="Saito J.A."/>
            <person name="Alam M."/>
        </authorList>
    </citation>
    <scope>NUCLEOTIDE SEQUENCE [LARGE SCALE GENOMIC DNA]</scope>
    <source>
        <strain evidence="1 2">MS6</strain>
    </source>
</reference>
<comment type="caution">
    <text evidence="1">The sequence shown here is derived from an EMBL/GenBank/DDBJ whole genome shotgun (WGS) entry which is preliminary data.</text>
</comment>
<dbReference type="Proteomes" id="UP000007129">
    <property type="component" value="Unassembled WGS sequence"/>
</dbReference>
<dbReference type="OrthoDB" id="2013972at2759"/>
<evidence type="ECO:0000313" key="1">
    <source>
        <dbReference type="EMBL" id="EKG21704.1"/>
    </source>
</evidence>
<dbReference type="InterPro" id="IPR029063">
    <property type="entry name" value="SAM-dependent_MTases_sf"/>
</dbReference>
<dbReference type="AlphaFoldDB" id="K2SGW3"/>
<name>K2SGW3_MACPH</name>
<dbReference type="eggNOG" id="ENOG502QSKG">
    <property type="taxonomic scope" value="Eukaryota"/>
</dbReference>
<accession>K2SGW3</accession>
<dbReference type="SUPFAM" id="SSF53335">
    <property type="entry name" value="S-adenosyl-L-methionine-dependent methyltransferases"/>
    <property type="match status" value="1"/>
</dbReference>
<protein>
    <submittedName>
        <fullName evidence="1">Uncharacterized protein</fullName>
    </submittedName>
</protein>
<proteinExistence type="predicted"/>
<organism evidence="1 2">
    <name type="scientific">Macrophomina phaseolina (strain MS6)</name>
    <name type="common">Charcoal rot fungus</name>
    <dbReference type="NCBI Taxonomy" id="1126212"/>
    <lineage>
        <taxon>Eukaryota</taxon>
        <taxon>Fungi</taxon>
        <taxon>Dikarya</taxon>
        <taxon>Ascomycota</taxon>
        <taxon>Pezizomycotina</taxon>
        <taxon>Dothideomycetes</taxon>
        <taxon>Dothideomycetes incertae sedis</taxon>
        <taxon>Botryosphaeriales</taxon>
        <taxon>Botryosphaeriaceae</taxon>
        <taxon>Macrophomina</taxon>
    </lineage>
</organism>
<dbReference type="InParanoid" id="K2SGW3"/>
<dbReference type="VEuPathDB" id="FungiDB:MPH_00968"/>
<evidence type="ECO:0000313" key="2">
    <source>
        <dbReference type="Proteomes" id="UP000007129"/>
    </source>
</evidence>
<dbReference type="HOGENOM" id="CLU_010595_2_4_1"/>
<dbReference type="EMBL" id="AHHD01000040">
    <property type="protein sequence ID" value="EKG21704.1"/>
    <property type="molecule type" value="Genomic_DNA"/>
</dbReference>
<dbReference type="STRING" id="1126212.K2SGW3"/>
<gene>
    <name evidence="1" type="ORF">MPH_00968</name>
</gene>
<sequence>MAGSVKDWPRLFGQAHANMKPGGWIELQEFEIQYGCDDGSYPAKAPTVALFIEKLNEVGGAFVRRGEKEREVADGFSSGRRRLRQAHGRCEGPEGVDGGRRVHQRAGRRLQGTADRYMTQVPMAPWAKDKKLKEIGKYALIHVLEAIEAYSLALFTRVLKYTPEEVQVMMAKIRSEFKDPEVHLYWIYHITYGQKPEST</sequence>